<dbReference type="STRING" id="657014.SAMN04488092_105108"/>
<sequence>MSFDFSASFPPRKARTHEACGPNALVFAFALGGQLGGTALWVREAWQTDQINPIGFEPYLHPHKILVAQAKEQTDVLAVAEDALRSGAVSLVVMELSRPLGLTEGRRLQLAAQTGQTTGLCLIPEGAGSNAADTRWHCSPLFDPDDSTLQRWALIKNKSGTLSAWDVRWDAQTRRVIVVSKAAQRQGSAGTPD</sequence>
<evidence type="ECO:0000313" key="2">
    <source>
        <dbReference type="Proteomes" id="UP000198634"/>
    </source>
</evidence>
<dbReference type="Proteomes" id="UP000198634">
    <property type="component" value="Unassembled WGS sequence"/>
</dbReference>
<keyword evidence="2" id="KW-1185">Reference proteome</keyword>
<dbReference type="AlphaFoldDB" id="A0A1H9EMW1"/>
<dbReference type="RefSeq" id="WP_090269576.1">
    <property type="nucleotide sequence ID" value="NZ_FOEP01000005.1"/>
</dbReference>
<proteinExistence type="predicted"/>
<accession>A0A1H9EMW1</accession>
<dbReference type="InterPro" id="IPR027417">
    <property type="entry name" value="P-loop_NTPase"/>
</dbReference>
<organism evidence="1 2">
    <name type="scientific">Thalassovita taeanensis</name>
    <dbReference type="NCBI Taxonomy" id="657014"/>
    <lineage>
        <taxon>Bacteria</taxon>
        <taxon>Pseudomonadati</taxon>
        <taxon>Pseudomonadota</taxon>
        <taxon>Alphaproteobacteria</taxon>
        <taxon>Rhodobacterales</taxon>
        <taxon>Roseobacteraceae</taxon>
        <taxon>Thalassovita</taxon>
    </lineage>
</organism>
<dbReference type="Gene3D" id="3.40.50.300">
    <property type="entry name" value="P-loop containing nucleotide triphosphate hydrolases"/>
    <property type="match status" value="1"/>
</dbReference>
<dbReference type="EMBL" id="FOEP01000005">
    <property type="protein sequence ID" value="SEQ26979.1"/>
    <property type="molecule type" value="Genomic_DNA"/>
</dbReference>
<name>A0A1H9EMW1_9RHOB</name>
<evidence type="ECO:0000313" key="1">
    <source>
        <dbReference type="EMBL" id="SEQ26979.1"/>
    </source>
</evidence>
<gene>
    <name evidence="1" type="ORF">SAMN04488092_105108</name>
</gene>
<protein>
    <submittedName>
        <fullName evidence="1">Protein ImuA</fullName>
    </submittedName>
</protein>
<reference evidence="1 2" key="1">
    <citation type="submission" date="2016-10" db="EMBL/GenBank/DDBJ databases">
        <authorList>
            <person name="de Groot N.N."/>
        </authorList>
    </citation>
    <scope>NUCLEOTIDE SEQUENCE [LARGE SCALE GENOMIC DNA]</scope>
    <source>
        <strain evidence="1 2">DSM 22007</strain>
    </source>
</reference>
<dbReference type="SUPFAM" id="SSF52540">
    <property type="entry name" value="P-loop containing nucleoside triphosphate hydrolases"/>
    <property type="match status" value="1"/>
</dbReference>
<dbReference type="OrthoDB" id="7630980at2"/>